<reference evidence="5" key="1">
    <citation type="submission" date="2021-12" db="EMBL/GenBank/DDBJ databases">
        <authorList>
            <person name="King R."/>
        </authorList>
    </citation>
    <scope>NUCLEOTIDE SEQUENCE</scope>
</reference>
<evidence type="ECO:0000313" key="5">
    <source>
        <dbReference type="EMBL" id="CAH0564943.1"/>
    </source>
</evidence>
<dbReference type="PANTHER" id="PTHR21027">
    <property type="entry name" value="TRNA-SPLICING ENDONUCLEASE SUBUNIT SEN54"/>
    <property type="match status" value="1"/>
</dbReference>
<dbReference type="PANTHER" id="PTHR21027:SF1">
    <property type="entry name" value="TRNA-SPLICING ENDONUCLEASE SUBUNIT SEN54"/>
    <property type="match status" value="1"/>
</dbReference>
<feature type="coiled-coil region" evidence="3">
    <location>
        <begin position="166"/>
        <end position="200"/>
    </location>
</feature>
<accession>A0A9P0BG27</accession>
<dbReference type="InterPro" id="IPR024336">
    <property type="entry name" value="tRNA_splic_suSen54_N"/>
</dbReference>
<dbReference type="GO" id="GO:0000214">
    <property type="term" value="C:tRNA-intron endonuclease complex"/>
    <property type="evidence" value="ECO:0007669"/>
    <property type="project" value="TreeGrafter"/>
</dbReference>
<organism evidence="5 6">
    <name type="scientific">Brassicogethes aeneus</name>
    <name type="common">Rape pollen beetle</name>
    <name type="synonym">Meligethes aeneus</name>
    <dbReference type="NCBI Taxonomy" id="1431903"/>
    <lineage>
        <taxon>Eukaryota</taxon>
        <taxon>Metazoa</taxon>
        <taxon>Ecdysozoa</taxon>
        <taxon>Arthropoda</taxon>
        <taxon>Hexapoda</taxon>
        <taxon>Insecta</taxon>
        <taxon>Pterygota</taxon>
        <taxon>Neoptera</taxon>
        <taxon>Endopterygota</taxon>
        <taxon>Coleoptera</taxon>
        <taxon>Polyphaga</taxon>
        <taxon>Cucujiformia</taxon>
        <taxon>Nitidulidae</taxon>
        <taxon>Meligethinae</taxon>
        <taxon>Brassicogethes</taxon>
    </lineage>
</organism>
<dbReference type="OrthoDB" id="408683at2759"/>
<keyword evidence="3" id="KW-0175">Coiled coil</keyword>
<evidence type="ECO:0000256" key="1">
    <source>
        <dbReference type="ARBA" id="ARBA00005736"/>
    </source>
</evidence>
<dbReference type="EMBL" id="OV121140">
    <property type="protein sequence ID" value="CAH0564943.1"/>
    <property type="molecule type" value="Genomic_DNA"/>
</dbReference>
<name>A0A9P0BG27_BRAAE</name>
<dbReference type="Proteomes" id="UP001154078">
    <property type="component" value="Chromosome 9"/>
</dbReference>
<dbReference type="AlphaFoldDB" id="A0A9P0BG27"/>
<keyword evidence="2" id="KW-0819">tRNA processing</keyword>
<dbReference type="Pfam" id="PF12928">
    <property type="entry name" value="tRNA_int_end_N2"/>
    <property type="match status" value="1"/>
</dbReference>
<dbReference type="GO" id="GO:0000379">
    <property type="term" value="P:tRNA-type intron splice site recognition and cleavage"/>
    <property type="evidence" value="ECO:0007669"/>
    <property type="project" value="TreeGrafter"/>
</dbReference>
<sequence length="285" mass="33463">MEELAKKCIEDHKNSLVKFNLPATKLFLKSDDLKYTEEHLDGFKKVLGHLRVEKRYARSQAVWVKELSLGKVTKVARNLLNSFGFQDKSGIFLYPEEVLFLMETNRLEIKIDENCLSIQDMYNMVINLTGYNSNKYLVYKKLVLQGYKVINLIEHKRKLKKQCNKRKSESNLNDGKKIKIDELEEELKVLQSKEEIIIKKIDDIFKRIQENAPTSFRNVETDLEVEYFAFSTKNNSNNYEFRIIQRNNIDFTEDIKCSEKDIFAICSDENVAFYKLSKVIVPDLS</sequence>
<evidence type="ECO:0000256" key="3">
    <source>
        <dbReference type="SAM" id="Coils"/>
    </source>
</evidence>
<protein>
    <recommendedName>
        <fullName evidence="4">tRNA-splicing endonuclease subunit Sen54 N-terminal domain-containing protein</fullName>
    </recommendedName>
</protein>
<dbReference type="InterPro" id="IPR024337">
    <property type="entry name" value="tRNA_splic_suSen54"/>
</dbReference>
<keyword evidence="6" id="KW-1185">Reference proteome</keyword>
<comment type="similarity">
    <text evidence="1">Belongs to the SEN54 family.</text>
</comment>
<feature type="domain" description="tRNA-splicing endonuclease subunit Sen54 N-terminal" evidence="4">
    <location>
        <begin position="46"/>
        <end position="109"/>
    </location>
</feature>
<evidence type="ECO:0000313" key="6">
    <source>
        <dbReference type="Proteomes" id="UP001154078"/>
    </source>
</evidence>
<evidence type="ECO:0000259" key="4">
    <source>
        <dbReference type="Pfam" id="PF12928"/>
    </source>
</evidence>
<gene>
    <name evidence="5" type="ORF">MELIAE_LOCUS13372</name>
</gene>
<proteinExistence type="inferred from homology"/>
<evidence type="ECO:0000256" key="2">
    <source>
        <dbReference type="ARBA" id="ARBA00022694"/>
    </source>
</evidence>